<feature type="transmembrane region" description="Helical" evidence="7">
    <location>
        <begin position="108"/>
        <end position="129"/>
    </location>
</feature>
<proteinExistence type="inferred from homology"/>
<evidence type="ECO:0000256" key="2">
    <source>
        <dbReference type="ARBA" id="ARBA00010992"/>
    </source>
</evidence>
<dbReference type="InterPro" id="IPR050360">
    <property type="entry name" value="MFS_Sugar_Transporters"/>
</dbReference>
<evidence type="ECO:0000313" key="10">
    <source>
        <dbReference type="Proteomes" id="UP001213681"/>
    </source>
</evidence>
<keyword evidence="6 7" id="KW-0472">Membrane</keyword>
<dbReference type="InterPro" id="IPR003663">
    <property type="entry name" value="Sugar/inositol_transpt"/>
</dbReference>
<feature type="transmembrane region" description="Helical" evidence="7">
    <location>
        <begin position="77"/>
        <end position="96"/>
    </location>
</feature>
<sequence length="472" mass="51984">MFGCFLGGWVADKYGRKPGVWFGSLLCATGGALMAASQNSNMFIVARVVAGLGIGFINSIIPPWVSELSQAHNRGASFALVFVANFLGIILAYWINFGVRNTGEQFRWRFPLVFMTLPSIMILLSTTLLPDSPRWLMANDREDEAVEILAKLRGDLASNDAGLVNEVARLKAIVQESHHKRNNFLNLVIGRYSGRLHLGRRVWMGFVLQQITCFTGILAIATYAGNLFALAGFDAYKSSWLAGLVNTFGVFGTAAAALVIDRLGRIKSLQVSFITQGMALFIQAALIRSAELSPEGSAKRTSLGMASAAMVFVFLWCFTMFNIVPSWIYATEIWPQEIRAKGYAFTIFGWAVGCGANTFIIPIMLDRLGWKTFLVFGCCNIISMPLVWFFLPEVAGKPLEAVSLLFSADSVLVSENVREYERMMDEAGGSVAVATSRLLDSVDRENGEPEKRRISSTKEEPSMIHVEEINVC</sequence>
<evidence type="ECO:0000256" key="1">
    <source>
        <dbReference type="ARBA" id="ARBA00004141"/>
    </source>
</evidence>
<evidence type="ECO:0000256" key="6">
    <source>
        <dbReference type="ARBA" id="ARBA00023136"/>
    </source>
</evidence>
<evidence type="ECO:0000259" key="8">
    <source>
        <dbReference type="PROSITE" id="PS50850"/>
    </source>
</evidence>
<dbReference type="PANTHER" id="PTHR48022">
    <property type="entry name" value="PLASTIDIC GLUCOSE TRANSPORTER 4"/>
    <property type="match status" value="1"/>
</dbReference>
<gene>
    <name evidence="9" type="ORF">N7458_007685</name>
</gene>
<dbReference type="PANTHER" id="PTHR48022:SF44">
    <property type="entry name" value="SUGAR TRANSPORTER, PUTATIVE (AFU_ORTHOLOGUE AFUA_4G14610)-RELATED"/>
    <property type="match status" value="1"/>
</dbReference>
<dbReference type="InterPro" id="IPR005829">
    <property type="entry name" value="Sugar_transporter_CS"/>
</dbReference>
<feature type="transmembrane region" description="Helical" evidence="7">
    <location>
        <begin position="372"/>
        <end position="391"/>
    </location>
</feature>
<protein>
    <recommendedName>
        <fullName evidence="8">Major facilitator superfamily (MFS) profile domain-containing protein</fullName>
    </recommendedName>
</protein>
<dbReference type="PROSITE" id="PS00216">
    <property type="entry name" value="SUGAR_TRANSPORT_1"/>
    <property type="match status" value="1"/>
</dbReference>
<dbReference type="AlphaFoldDB" id="A0AAD6C3Z6"/>
<comment type="caution">
    <text evidence="9">The sequence shown here is derived from an EMBL/GenBank/DDBJ whole genome shotgun (WGS) entry which is preliminary data.</text>
</comment>
<evidence type="ECO:0000313" key="9">
    <source>
        <dbReference type="EMBL" id="KAJ5443813.1"/>
    </source>
</evidence>
<dbReference type="Gene3D" id="1.20.1250.20">
    <property type="entry name" value="MFS general substrate transporter like domains"/>
    <property type="match status" value="1"/>
</dbReference>
<dbReference type="Proteomes" id="UP001213681">
    <property type="component" value="Unassembled WGS sequence"/>
</dbReference>
<name>A0AAD6C3Z6_9EURO</name>
<evidence type="ECO:0000256" key="5">
    <source>
        <dbReference type="ARBA" id="ARBA00022989"/>
    </source>
</evidence>
<evidence type="ECO:0000256" key="7">
    <source>
        <dbReference type="SAM" id="Phobius"/>
    </source>
</evidence>
<comment type="similarity">
    <text evidence="2">Belongs to the major facilitator superfamily. Sugar transporter (TC 2.A.1.1) family.</text>
</comment>
<feature type="transmembrane region" description="Helical" evidence="7">
    <location>
        <begin position="20"/>
        <end position="37"/>
    </location>
</feature>
<accession>A0AAD6C3Z6</accession>
<feature type="transmembrane region" description="Helical" evidence="7">
    <location>
        <begin position="202"/>
        <end position="228"/>
    </location>
</feature>
<feature type="domain" description="Major facilitator superfamily (MFS) profile" evidence="8">
    <location>
        <begin position="1"/>
        <end position="395"/>
    </location>
</feature>
<dbReference type="GeneID" id="81601310"/>
<evidence type="ECO:0000256" key="3">
    <source>
        <dbReference type="ARBA" id="ARBA00022448"/>
    </source>
</evidence>
<keyword evidence="5 7" id="KW-1133">Transmembrane helix</keyword>
<feature type="transmembrane region" description="Helical" evidence="7">
    <location>
        <begin position="342"/>
        <end position="365"/>
    </location>
</feature>
<evidence type="ECO:0000256" key="4">
    <source>
        <dbReference type="ARBA" id="ARBA00022692"/>
    </source>
</evidence>
<comment type="subcellular location">
    <subcellularLocation>
        <location evidence="1">Membrane</location>
        <topology evidence="1">Multi-pass membrane protein</topology>
    </subcellularLocation>
</comment>
<dbReference type="InterPro" id="IPR020846">
    <property type="entry name" value="MFS_dom"/>
</dbReference>
<feature type="transmembrane region" description="Helical" evidence="7">
    <location>
        <begin position="308"/>
        <end position="330"/>
    </location>
</feature>
<dbReference type="GO" id="GO:0005351">
    <property type="term" value="F:carbohydrate:proton symporter activity"/>
    <property type="evidence" value="ECO:0007669"/>
    <property type="project" value="TreeGrafter"/>
</dbReference>
<feature type="transmembrane region" description="Helical" evidence="7">
    <location>
        <begin position="44"/>
        <end position="65"/>
    </location>
</feature>
<reference evidence="9" key="1">
    <citation type="submission" date="2022-12" db="EMBL/GenBank/DDBJ databases">
        <authorList>
            <person name="Petersen C."/>
        </authorList>
    </citation>
    <scope>NUCLEOTIDE SEQUENCE</scope>
    <source>
        <strain evidence="9">IBT 16125</strain>
    </source>
</reference>
<keyword evidence="4 7" id="KW-0812">Transmembrane</keyword>
<dbReference type="InterPro" id="IPR036259">
    <property type="entry name" value="MFS_trans_sf"/>
</dbReference>
<dbReference type="PROSITE" id="PS50850">
    <property type="entry name" value="MFS"/>
    <property type="match status" value="1"/>
</dbReference>
<dbReference type="InterPro" id="IPR005828">
    <property type="entry name" value="MFS_sugar_transport-like"/>
</dbReference>
<dbReference type="Pfam" id="PF00083">
    <property type="entry name" value="Sugar_tr"/>
    <property type="match status" value="1"/>
</dbReference>
<feature type="transmembrane region" description="Helical" evidence="7">
    <location>
        <begin position="240"/>
        <end position="260"/>
    </location>
</feature>
<dbReference type="RefSeq" id="XP_056763893.1">
    <property type="nucleotide sequence ID" value="XM_056911067.1"/>
</dbReference>
<dbReference type="SUPFAM" id="SSF103473">
    <property type="entry name" value="MFS general substrate transporter"/>
    <property type="match status" value="1"/>
</dbReference>
<keyword evidence="3" id="KW-0813">Transport</keyword>
<reference evidence="9" key="2">
    <citation type="journal article" date="2023" name="IMA Fungus">
        <title>Comparative genomic study of the Penicillium genus elucidates a diverse pangenome and 15 lateral gene transfer events.</title>
        <authorList>
            <person name="Petersen C."/>
            <person name="Sorensen T."/>
            <person name="Nielsen M.R."/>
            <person name="Sondergaard T.E."/>
            <person name="Sorensen J.L."/>
            <person name="Fitzpatrick D.A."/>
            <person name="Frisvad J.C."/>
            <person name="Nielsen K.L."/>
        </authorList>
    </citation>
    <scope>NUCLEOTIDE SEQUENCE</scope>
    <source>
        <strain evidence="9">IBT 16125</strain>
    </source>
</reference>
<organism evidence="9 10">
    <name type="scientific">Penicillium daleae</name>
    <dbReference type="NCBI Taxonomy" id="63821"/>
    <lineage>
        <taxon>Eukaryota</taxon>
        <taxon>Fungi</taxon>
        <taxon>Dikarya</taxon>
        <taxon>Ascomycota</taxon>
        <taxon>Pezizomycotina</taxon>
        <taxon>Eurotiomycetes</taxon>
        <taxon>Eurotiomycetidae</taxon>
        <taxon>Eurotiales</taxon>
        <taxon>Aspergillaceae</taxon>
        <taxon>Penicillium</taxon>
    </lineage>
</organism>
<dbReference type="PRINTS" id="PR00171">
    <property type="entry name" value="SUGRTRNSPORT"/>
</dbReference>
<dbReference type="GO" id="GO:0016020">
    <property type="term" value="C:membrane"/>
    <property type="evidence" value="ECO:0007669"/>
    <property type="project" value="UniProtKB-SubCell"/>
</dbReference>
<keyword evidence="10" id="KW-1185">Reference proteome</keyword>
<dbReference type="EMBL" id="JAPVEA010000007">
    <property type="protein sequence ID" value="KAJ5443813.1"/>
    <property type="molecule type" value="Genomic_DNA"/>
</dbReference>